<feature type="compositionally biased region" description="Basic and acidic residues" evidence="1">
    <location>
        <begin position="19"/>
        <end position="29"/>
    </location>
</feature>
<dbReference type="OrthoDB" id="5176793at2"/>
<comment type="caution">
    <text evidence="3">The sequence shown here is derived from an EMBL/GenBank/DDBJ whole genome shotgun (WGS) entry which is preliminary data.</text>
</comment>
<keyword evidence="4" id="KW-1185">Reference proteome</keyword>
<name>A0A4S8PSX3_9ACTN</name>
<keyword evidence="2" id="KW-1133">Transmembrane helix</keyword>
<feature type="transmembrane region" description="Helical" evidence="2">
    <location>
        <begin position="204"/>
        <end position="225"/>
    </location>
</feature>
<feature type="compositionally biased region" description="Polar residues" evidence="1">
    <location>
        <begin position="1"/>
        <end position="18"/>
    </location>
</feature>
<proteinExistence type="predicted"/>
<evidence type="ECO:0000256" key="1">
    <source>
        <dbReference type="SAM" id="MobiDB-lite"/>
    </source>
</evidence>
<feature type="region of interest" description="Disordered" evidence="1">
    <location>
        <begin position="1"/>
        <end position="29"/>
    </location>
</feature>
<accession>A0A4S8PSX3</accession>
<evidence type="ECO:0000313" key="4">
    <source>
        <dbReference type="Proteomes" id="UP000308760"/>
    </source>
</evidence>
<sequence>MAQSKSNQPKQETTQRGFTSHDDTDAYPKAAYCDRDGRRYTTPAFTGRFDEPDVCRKGHSPDLEPAGNRALLDVFICTNARADGAGVLLLDGEVLAAGDGRYQLEIDPGPHRLEVQGYDASSTNFEAAAGERVCYSTGHSVAVRRQVDFRTELYRVRGPEGFLPVLSVKSANVSGVGCLMAVAGLPLLFIGGIVGGFVPNPWQSILFVMAFVGAVILVTGSTMGITTTRRLHKRANEMRLEIERIPAPVPGGYTGTAVAFPSAADAREWAKGRRVGGVLLVFDLFLYRLSRAPRQPAEYTGIGETLALSHAGSLKLWIDGAEAPCDWASWYYPLAPGEHRFAVDYGDGDASHEFTVKVTDHNDMTVVQVPVQVFRLWNTYANAGEALEPRVTHAVTRKAQSTLGKLNQNPSTNDEWVPGRYWPMNAK</sequence>
<keyword evidence="2" id="KW-0812">Transmembrane</keyword>
<protein>
    <submittedName>
        <fullName evidence="3">Uncharacterized protein</fullName>
    </submittedName>
</protein>
<dbReference type="EMBL" id="STGY01000080">
    <property type="protein sequence ID" value="THV34388.1"/>
    <property type="molecule type" value="Genomic_DNA"/>
</dbReference>
<reference evidence="4" key="1">
    <citation type="submission" date="2019-04" db="EMBL/GenBank/DDBJ databases">
        <title>Nocardioides xinjiangensis sp. nov.</title>
        <authorList>
            <person name="Liu S."/>
        </authorList>
    </citation>
    <scope>NUCLEOTIDE SEQUENCE [LARGE SCALE GENOMIC DNA]</scope>
    <source>
        <strain evidence="4">18</strain>
    </source>
</reference>
<organism evidence="3 4">
    <name type="scientific">Glycomyces buryatensis</name>
    <dbReference type="NCBI Taxonomy" id="2570927"/>
    <lineage>
        <taxon>Bacteria</taxon>
        <taxon>Bacillati</taxon>
        <taxon>Actinomycetota</taxon>
        <taxon>Actinomycetes</taxon>
        <taxon>Glycomycetales</taxon>
        <taxon>Glycomycetaceae</taxon>
        <taxon>Glycomyces</taxon>
    </lineage>
</organism>
<dbReference type="AlphaFoldDB" id="A0A4S8PSX3"/>
<dbReference type="RefSeq" id="WP_136537166.1">
    <property type="nucleotide sequence ID" value="NZ_STGY01000080.1"/>
</dbReference>
<keyword evidence="2" id="KW-0472">Membrane</keyword>
<reference evidence="3 4" key="2">
    <citation type="submission" date="2019-05" db="EMBL/GenBank/DDBJ databases">
        <title>Glycomyces buryatensis sp. nov.</title>
        <authorList>
            <person name="Nikitina E."/>
        </authorList>
    </citation>
    <scope>NUCLEOTIDE SEQUENCE [LARGE SCALE GENOMIC DNA]</scope>
    <source>
        <strain evidence="3 4">18</strain>
    </source>
</reference>
<feature type="transmembrane region" description="Helical" evidence="2">
    <location>
        <begin position="176"/>
        <end position="198"/>
    </location>
</feature>
<evidence type="ECO:0000256" key="2">
    <source>
        <dbReference type="SAM" id="Phobius"/>
    </source>
</evidence>
<dbReference type="Proteomes" id="UP000308760">
    <property type="component" value="Unassembled WGS sequence"/>
</dbReference>
<gene>
    <name evidence="3" type="ORF">FAB82_24350</name>
</gene>
<evidence type="ECO:0000313" key="3">
    <source>
        <dbReference type="EMBL" id="THV34388.1"/>
    </source>
</evidence>